<dbReference type="Proteomes" id="UP000747399">
    <property type="component" value="Unassembled WGS sequence"/>
</dbReference>
<keyword evidence="4" id="KW-1185">Reference proteome</keyword>
<dbReference type="PANTHER" id="PTHR47443">
    <property type="entry name" value="ACYL-COA N-ACYLTRANSFERASES (NAT) SUPERFAMILY PROTEIN"/>
    <property type="match status" value="1"/>
</dbReference>
<gene>
    <name evidence="3" type="ORF">Vafri_14397</name>
</gene>
<dbReference type="GO" id="GO:0016747">
    <property type="term" value="F:acyltransferase activity, transferring groups other than amino-acyl groups"/>
    <property type="evidence" value="ECO:0007669"/>
    <property type="project" value="InterPro"/>
</dbReference>
<feature type="region of interest" description="Disordered" evidence="1">
    <location>
        <begin position="225"/>
        <end position="268"/>
    </location>
</feature>
<dbReference type="InterPro" id="IPR000182">
    <property type="entry name" value="GNAT_dom"/>
</dbReference>
<dbReference type="Pfam" id="PF00583">
    <property type="entry name" value="Acetyltransf_1"/>
    <property type="match status" value="1"/>
</dbReference>
<proteinExistence type="predicted"/>
<sequence>MRKAGARQEVNSSNIRFGKMHAQRFSSQSLYTSQFSFSRHAAKAHLMDVSTRYLQCGTLRCAFQGVRRHFCRQEPDSSLQFRQIGKRNVAACCASAAEVSPSGATPVGEQVTEHQSPSPKSTLATCTADATFTSSYGTHWRVRPYDNSDYAAVVEVQTDSFHTTNSVPFLNDLTYNNFRAEVVDALRQKFKYSDPSGFQLLVAEQLPDVPLRTLEAANFAGRDANAAAEGTGDGGSGKDPSVDNGNDDASGGSTITVSKSSSSGGGSHQNVADLGAVSLVGSVEVSLMRAHEVLRELPRSVSEYAYISSMCVRLSVRRRGAAQALMAAAEAQARRWRQPHLALHVYKDNAPAVELYRRCGMRVIAEDPAWKGMIGMRLRLLMYKELALGVEEGEGEVAIKGQRTGDAEEC</sequence>
<evidence type="ECO:0000256" key="1">
    <source>
        <dbReference type="SAM" id="MobiDB-lite"/>
    </source>
</evidence>
<dbReference type="EMBL" id="BNCO01000036">
    <property type="protein sequence ID" value="GIL59664.1"/>
    <property type="molecule type" value="Genomic_DNA"/>
</dbReference>
<dbReference type="AlphaFoldDB" id="A0A8J4BE67"/>
<dbReference type="PROSITE" id="PS51186">
    <property type="entry name" value="GNAT"/>
    <property type="match status" value="1"/>
</dbReference>
<dbReference type="PANTHER" id="PTHR47443:SF3">
    <property type="entry name" value="GCN5-RELATED N-ACETYLTRANSFERASE 4, CHLOROPLASTIC"/>
    <property type="match status" value="1"/>
</dbReference>
<feature type="region of interest" description="Disordered" evidence="1">
    <location>
        <begin position="102"/>
        <end position="122"/>
    </location>
</feature>
<dbReference type="SUPFAM" id="SSF55729">
    <property type="entry name" value="Acyl-CoA N-acyltransferases (Nat)"/>
    <property type="match status" value="1"/>
</dbReference>
<reference evidence="3" key="1">
    <citation type="journal article" date="2021" name="Proc. Natl. Acad. Sci. U.S.A.">
        <title>Three genomes in the algal genus Volvox reveal the fate of a haploid sex-determining region after a transition to homothallism.</title>
        <authorList>
            <person name="Yamamoto K."/>
            <person name="Hamaji T."/>
            <person name="Kawai-Toyooka H."/>
            <person name="Matsuzaki R."/>
            <person name="Takahashi F."/>
            <person name="Nishimura Y."/>
            <person name="Kawachi M."/>
            <person name="Noguchi H."/>
            <person name="Minakuchi Y."/>
            <person name="Umen J.G."/>
            <person name="Toyoda A."/>
            <person name="Nozaki H."/>
        </authorList>
    </citation>
    <scope>NUCLEOTIDE SEQUENCE</scope>
    <source>
        <strain evidence="3">NIES-3780</strain>
    </source>
</reference>
<dbReference type="InterPro" id="IPR016181">
    <property type="entry name" value="Acyl_CoA_acyltransferase"/>
</dbReference>
<feature type="compositionally biased region" description="Polar residues" evidence="1">
    <location>
        <begin position="113"/>
        <end position="122"/>
    </location>
</feature>
<evidence type="ECO:0000313" key="4">
    <source>
        <dbReference type="Proteomes" id="UP000747399"/>
    </source>
</evidence>
<organism evidence="3 4">
    <name type="scientific">Volvox africanus</name>
    <dbReference type="NCBI Taxonomy" id="51714"/>
    <lineage>
        <taxon>Eukaryota</taxon>
        <taxon>Viridiplantae</taxon>
        <taxon>Chlorophyta</taxon>
        <taxon>core chlorophytes</taxon>
        <taxon>Chlorophyceae</taxon>
        <taxon>CS clade</taxon>
        <taxon>Chlamydomonadales</taxon>
        <taxon>Volvocaceae</taxon>
        <taxon>Volvox</taxon>
    </lineage>
</organism>
<feature type="domain" description="N-acetyltransferase" evidence="2">
    <location>
        <begin position="303"/>
        <end position="387"/>
    </location>
</feature>
<evidence type="ECO:0000259" key="2">
    <source>
        <dbReference type="PROSITE" id="PS51186"/>
    </source>
</evidence>
<comment type="caution">
    <text evidence="3">The sequence shown here is derived from an EMBL/GenBank/DDBJ whole genome shotgun (WGS) entry which is preliminary data.</text>
</comment>
<feature type="compositionally biased region" description="Low complexity" evidence="1">
    <location>
        <begin position="250"/>
        <end position="262"/>
    </location>
</feature>
<evidence type="ECO:0000313" key="3">
    <source>
        <dbReference type="EMBL" id="GIL59664.1"/>
    </source>
</evidence>
<accession>A0A8J4BE67</accession>
<dbReference type="Gene3D" id="3.40.630.30">
    <property type="match status" value="1"/>
</dbReference>
<protein>
    <recommendedName>
        <fullName evidence="2">N-acetyltransferase domain-containing protein</fullName>
    </recommendedName>
</protein>
<name>A0A8J4BE67_9CHLO</name>